<dbReference type="EMBL" id="NIVS01000019">
    <property type="protein sequence ID" value="OWQ54283.1"/>
    <property type="molecule type" value="Genomic_DNA"/>
</dbReference>
<protein>
    <submittedName>
        <fullName evidence="1">Uncharacterized protein</fullName>
    </submittedName>
</protein>
<feature type="non-terminal residue" evidence="1">
    <location>
        <position position="1"/>
    </location>
</feature>
<reference evidence="1 2" key="1">
    <citation type="submission" date="2017-06" db="EMBL/GenBank/DDBJ databases">
        <authorList>
            <person name="Kim H.J."/>
            <person name="Triplett B.A."/>
        </authorList>
    </citation>
    <scope>NUCLEOTIDE SEQUENCE [LARGE SCALE GENOMIC DNA]</scope>
    <source>
        <strain evidence="1 2">13146</strain>
    </source>
</reference>
<proteinExistence type="predicted"/>
<accession>A0A246HPG9</accession>
<dbReference type="InterPro" id="IPR045398">
    <property type="entry name" value="DUF6515"/>
</dbReference>
<gene>
    <name evidence="1" type="ORF">CEE60_07730</name>
</gene>
<dbReference type="Proteomes" id="UP000198157">
    <property type="component" value="Unassembled WGS sequence"/>
</dbReference>
<sequence length="75" mass="8149">PPPPPYWDHPFWDAAAFTAGVAVTSAVIGSVVYSLPVDCSTVVVNGLGYQRCDNTWYQPRYSGTTVQYVVVDAPQ</sequence>
<evidence type="ECO:0000313" key="2">
    <source>
        <dbReference type="Proteomes" id="UP000198157"/>
    </source>
</evidence>
<comment type="caution">
    <text evidence="1">The sequence shown here is derived from an EMBL/GenBank/DDBJ whole genome shotgun (WGS) entry which is preliminary data.</text>
</comment>
<dbReference type="Pfam" id="PF20125">
    <property type="entry name" value="DUF6515"/>
    <property type="match status" value="1"/>
</dbReference>
<evidence type="ECO:0000313" key="1">
    <source>
        <dbReference type="EMBL" id="OWQ54283.1"/>
    </source>
</evidence>
<name>A0A246HPG9_STEMA</name>
<dbReference type="AlphaFoldDB" id="A0A246HPG9"/>
<organism evidence="1 2">
    <name type="scientific">Stenotrophomonas maltophilia</name>
    <name type="common">Pseudomonas maltophilia</name>
    <name type="synonym">Xanthomonas maltophilia</name>
    <dbReference type="NCBI Taxonomy" id="40324"/>
    <lineage>
        <taxon>Bacteria</taxon>
        <taxon>Pseudomonadati</taxon>
        <taxon>Pseudomonadota</taxon>
        <taxon>Gammaproteobacteria</taxon>
        <taxon>Lysobacterales</taxon>
        <taxon>Lysobacteraceae</taxon>
        <taxon>Stenotrophomonas</taxon>
        <taxon>Stenotrophomonas maltophilia group</taxon>
    </lineage>
</organism>